<protein>
    <submittedName>
        <fullName evidence="1">Uncharacterized protein</fullName>
    </submittedName>
</protein>
<accession>A0A176S5U9</accession>
<dbReference type="Proteomes" id="UP000076962">
    <property type="component" value="Unassembled WGS sequence"/>
</dbReference>
<dbReference type="EMBL" id="LUTY01000395">
    <property type="protein sequence ID" value="OAD23395.1"/>
    <property type="molecule type" value="Genomic_DNA"/>
</dbReference>
<organism evidence="1 2">
    <name type="scientific">Candidatus Thiomargarita nelsonii</name>
    <dbReference type="NCBI Taxonomy" id="1003181"/>
    <lineage>
        <taxon>Bacteria</taxon>
        <taxon>Pseudomonadati</taxon>
        <taxon>Pseudomonadota</taxon>
        <taxon>Gammaproteobacteria</taxon>
        <taxon>Thiotrichales</taxon>
        <taxon>Thiotrichaceae</taxon>
        <taxon>Thiomargarita</taxon>
    </lineage>
</organism>
<evidence type="ECO:0000313" key="1">
    <source>
        <dbReference type="EMBL" id="OAD23395.1"/>
    </source>
</evidence>
<proteinExistence type="predicted"/>
<dbReference type="AlphaFoldDB" id="A0A176S5U9"/>
<gene>
    <name evidence="1" type="ORF">THIOM_000777</name>
</gene>
<reference evidence="1 2" key="1">
    <citation type="submission" date="2016-05" db="EMBL/GenBank/DDBJ databases">
        <title>Single-cell genome of chain-forming Candidatus Thiomargarita nelsonii and comparison to other large sulfur-oxidizing bacteria.</title>
        <authorList>
            <person name="Winkel M."/>
            <person name="Salman V."/>
            <person name="Woyke T."/>
            <person name="Schulz-Vogt H."/>
            <person name="Richter M."/>
            <person name="Flood B."/>
            <person name="Bailey J."/>
            <person name="Amann R."/>
            <person name="Mussmann M."/>
        </authorList>
    </citation>
    <scope>NUCLEOTIDE SEQUENCE [LARGE SCALE GENOMIC DNA]</scope>
    <source>
        <strain evidence="1 2">THI036</strain>
    </source>
</reference>
<keyword evidence="2" id="KW-1185">Reference proteome</keyword>
<sequence length="127" mass="14668">MEQHKKVIFKAVSPLTRLEVSEGKEIIYVDIPAFFDKGNTLLQSKKVESRRCPAICQQAAKRKYKKYQVLESWCYHGDQLVVYGKLVKTHEGLLCVKPTELAAFPSFIALQQNEKAPLKQYPRQKTR</sequence>
<comment type="caution">
    <text evidence="1">The sequence shown here is derived from an EMBL/GenBank/DDBJ whole genome shotgun (WGS) entry which is preliminary data.</text>
</comment>
<evidence type="ECO:0000313" key="2">
    <source>
        <dbReference type="Proteomes" id="UP000076962"/>
    </source>
</evidence>
<name>A0A176S5U9_9GAMM</name>